<dbReference type="InterPro" id="IPR024747">
    <property type="entry name" value="Pyridox_Oxase-rel"/>
</dbReference>
<reference evidence="1 2" key="1">
    <citation type="journal article" date="2014" name="Int. J. Syst. Evol. Microbiol.">
        <title>Description of Galbitalea soli gen. nov., sp. nov., and Frondihabitans sucicola sp. nov.</title>
        <authorList>
            <person name="Kim S.J."/>
            <person name="Lim J.M."/>
            <person name="Ahn J.H."/>
            <person name="Weon H.Y."/>
            <person name="Hamada M."/>
            <person name="Suzuki K."/>
            <person name="Ahn T.Y."/>
            <person name="Kwon S.W."/>
        </authorList>
    </citation>
    <scope>NUCLEOTIDE SEQUENCE [LARGE SCALE GENOMIC DNA]</scope>
    <source>
        <strain evidence="1 2">NBRC 108727</strain>
    </source>
</reference>
<organism evidence="1 2">
    <name type="scientific">Galbitalea soli</name>
    <dbReference type="NCBI Taxonomy" id="1268042"/>
    <lineage>
        <taxon>Bacteria</taxon>
        <taxon>Bacillati</taxon>
        <taxon>Actinomycetota</taxon>
        <taxon>Actinomycetes</taxon>
        <taxon>Micrococcales</taxon>
        <taxon>Microbacteriaceae</taxon>
        <taxon>Galbitalea</taxon>
    </lineage>
</organism>
<protein>
    <submittedName>
        <fullName evidence="1">Pyridoxamine 5'-phosphate oxidase family protein</fullName>
    </submittedName>
</protein>
<dbReference type="Gene3D" id="2.30.110.10">
    <property type="entry name" value="Electron Transport, Fmn-binding Protein, Chain A"/>
    <property type="match status" value="1"/>
</dbReference>
<name>A0A7C9PLJ1_9MICO</name>
<comment type="caution">
    <text evidence="1">The sequence shown here is derived from an EMBL/GenBank/DDBJ whole genome shotgun (WGS) entry which is preliminary data.</text>
</comment>
<dbReference type="AlphaFoldDB" id="A0A7C9PLJ1"/>
<keyword evidence="2" id="KW-1185">Reference proteome</keyword>
<dbReference type="InterPro" id="IPR012349">
    <property type="entry name" value="Split_barrel_FMN-bd"/>
</dbReference>
<sequence>MSDSANPVELLGSDEAWRLLAAHSFGRLALAAAGEVDVFPINYFCDGHSILLRTAPGTKLLELAITGRAVLEIDEYTDTVAWSVVAKGPASELESQTEIDEADRAPLTPWIPTLKYRYVRIHPTEVTGRRFSRGPEPVRDLV</sequence>
<evidence type="ECO:0000313" key="2">
    <source>
        <dbReference type="Proteomes" id="UP000479756"/>
    </source>
</evidence>
<accession>A0A7C9PLJ1</accession>
<dbReference type="EMBL" id="JAAGWZ010000001">
    <property type="protein sequence ID" value="NEM90071.1"/>
    <property type="molecule type" value="Genomic_DNA"/>
</dbReference>
<dbReference type="Pfam" id="PF12900">
    <property type="entry name" value="Pyridox_ox_2"/>
    <property type="match status" value="1"/>
</dbReference>
<dbReference type="SUPFAM" id="SSF50475">
    <property type="entry name" value="FMN-binding split barrel"/>
    <property type="match status" value="1"/>
</dbReference>
<gene>
    <name evidence="1" type="ORF">G3T37_01720</name>
</gene>
<dbReference type="RefSeq" id="WP_163471750.1">
    <property type="nucleotide sequence ID" value="NZ_JAAGWZ010000001.1"/>
</dbReference>
<evidence type="ECO:0000313" key="1">
    <source>
        <dbReference type="EMBL" id="NEM90071.1"/>
    </source>
</evidence>
<dbReference type="Proteomes" id="UP000479756">
    <property type="component" value="Unassembled WGS sequence"/>
</dbReference>
<proteinExistence type="predicted"/>